<keyword evidence="7" id="KW-0963">Cytoplasm</keyword>
<evidence type="ECO:0000256" key="4">
    <source>
        <dbReference type="ARBA" id="ARBA00022917"/>
    </source>
</evidence>
<dbReference type="InterPro" id="IPR053905">
    <property type="entry name" value="EF-G-like_DII"/>
</dbReference>
<dbReference type="InterPro" id="IPR000640">
    <property type="entry name" value="EFG_V-like"/>
</dbReference>
<dbReference type="SUPFAM" id="SSF54211">
    <property type="entry name" value="Ribosomal protein S5 domain 2-like"/>
    <property type="match status" value="1"/>
</dbReference>
<dbReference type="InterPro" id="IPR014721">
    <property type="entry name" value="Ribsml_uS5_D2-typ_fold_subgr"/>
</dbReference>
<dbReference type="InterPro" id="IPR000795">
    <property type="entry name" value="T_Tr_GTP-bd_dom"/>
</dbReference>
<comment type="caution">
    <text evidence="10">The sequence shown here is derived from an EMBL/GenBank/DDBJ whole genome shotgun (WGS) entry which is preliminary data.</text>
</comment>
<dbReference type="InterPro" id="IPR031157">
    <property type="entry name" value="G_TR_CS"/>
</dbReference>
<comment type="subcellular location">
    <subcellularLocation>
        <location evidence="7">Cytoplasm</location>
    </subcellularLocation>
</comment>
<dbReference type="GO" id="GO:0005737">
    <property type="term" value="C:cytoplasm"/>
    <property type="evidence" value="ECO:0007669"/>
    <property type="project" value="UniProtKB-SubCell"/>
</dbReference>
<keyword evidence="3 7" id="KW-0251">Elongation factor</keyword>
<keyword evidence="4 7" id="KW-0648">Protein biosynthesis</keyword>
<dbReference type="PANTHER" id="PTHR43261">
    <property type="entry name" value="TRANSLATION ELONGATION FACTOR G-RELATED"/>
    <property type="match status" value="1"/>
</dbReference>
<feature type="binding site" evidence="7">
    <location>
        <begin position="14"/>
        <end position="21"/>
    </location>
    <ligand>
        <name>GTP</name>
        <dbReference type="ChEBI" id="CHEBI:37565"/>
    </ligand>
</feature>
<keyword evidence="5 7" id="KW-0342">GTP-binding</keyword>
<dbReference type="Gene3D" id="3.30.230.10">
    <property type="match status" value="1"/>
</dbReference>
<dbReference type="InterPro" id="IPR009000">
    <property type="entry name" value="Transl_B-barrel_sf"/>
</dbReference>
<evidence type="ECO:0000256" key="2">
    <source>
        <dbReference type="ARBA" id="ARBA00022741"/>
    </source>
</evidence>
<dbReference type="NCBIfam" id="TIGR00484">
    <property type="entry name" value="EF-G"/>
    <property type="match status" value="1"/>
</dbReference>
<dbReference type="SMART" id="SM00838">
    <property type="entry name" value="EFG_C"/>
    <property type="match status" value="1"/>
</dbReference>
<dbReference type="AlphaFoldDB" id="A0AAW6TX40"/>
<organism evidence="10 11">
    <name type="scientific">Anaerobaca lacustris</name>
    <dbReference type="NCBI Taxonomy" id="3044600"/>
    <lineage>
        <taxon>Bacteria</taxon>
        <taxon>Pseudomonadati</taxon>
        <taxon>Planctomycetota</taxon>
        <taxon>Phycisphaerae</taxon>
        <taxon>Sedimentisphaerales</taxon>
        <taxon>Anaerobacaceae</taxon>
        <taxon>Anaerobaca</taxon>
    </lineage>
</organism>
<sequence>MGDLANTRNIGIMAHIDAGKTTVSERILYYAGKTYKMGEVHEGTAVMDYMEEEQKRGITITSAATKCPWKGAEINLIDTPGHIDFTAEVERSLRVLDGAVAVFDGSEGVQAQSETVWRQGQKYGLPCLCFINKMDKIGADFEMSLRSIHEKLLANPVAMQIPMGAGDSFAGIIDLVSMQAVFYETDKMGASFREMEIPADLVDQAKRYRARMLEQAAEYDDALMDAFVNDEPVLPETIHGAVRKGTLAGTLHPVFVGSALRYIGVQRLLDGVIAYLPSPIDKPALIGHKGGDESQEVPVKCDPKASLVALAFKITSDAHGDLSFLRIYQGTLKSGTRVLNVNRNVKENITRVFEMHASERKILETASAGDIVAVVGLRQTLTGDTICDSKKPVMLPSITFPQTVITMSIEPRTAAERAKLATALESLRREDPTFGYKIDPDTGQTVISGMGELHLEVLQHKLTREKKVDVRVGKPRVAYKEAITQQARAEAKFIHQSGGRGQYGHVVLAVEPLVSQDGRYLTDIQFASEASPEEVPREYVSSVEQGVREGAGNGVLAGYPVVGLRVALVGGSFHAVDSSELAFEQAAAMALERAMKEAGPVLLEPVMRVQAIVPESAFGVVQADLMAKRGLITDCRVHGEMRVVDANVPLVELFGYSSDIRSLTAGRGNFTMEPLCYEKVPEQVAKAILF</sequence>
<reference evidence="10" key="1">
    <citation type="submission" date="2023-05" db="EMBL/GenBank/DDBJ databases">
        <title>Anaerotaeda fermentans gen. nov., sp. nov., a novel anaerobic planctomycete of the new family within the order Sedimentisphaerales isolated from Taman Peninsula, Russia.</title>
        <authorList>
            <person name="Khomyakova M.A."/>
            <person name="Merkel A.Y."/>
            <person name="Slobodkin A.I."/>
        </authorList>
    </citation>
    <scope>NUCLEOTIDE SEQUENCE</scope>
    <source>
        <strain evidence="10">M17dextr</strain>
    </source>
</reference>
<dbReference type="Gene3D" id="2.40.30.10">
    <property type="entry name" value="Translation factors"/>
    <property type="match status" value="1"/>
</dbReference>
<dbReference type="CDD" id="cd03713">
    <property type="entry name" value="EFG_mtEFG_C"/>
    <property type="match status" value="1"/>
</dbReference>
<dbReference type="InterPro" id="IPR009022">
    <property type="entry name" value="EFG_III"/>
</dbReference>
<evidence type="ECO:0000256" key="6">
    <source>
        <dbReference type="ARBA" id="ARBA00024731"/>
    </source>
</evidence>
<dbReference type="InterPro" id="IPR035647">
    <property type="entry name" value="EFG_III/V"/>
</dbReference>
<comment type="similarity">
    <text evidence="1 7">Belongs to the TRAFAC class translation factor GTPase superfamily. Classic translation factor GTPase family. EF-G/EF-2 subfamily.</text>
</comment>
<keyword evidence="11" id="KW-1185">Reference proteome</keyword>
<dbReference type="InterPro" id="IPR005517">
    <property type="entry name" value="Transl_elong_EFG/EF2_IV"/>
</dbReference>
<dbReference type="InterPro" id="IPR035649">
    <property type="entry name" value="EFG_V"/>
</dbReference>
<dbReference type="Pfam" id="PF00009">
    <property type="entry name" value="GTP_EFTU"/>
    <property type="match status" value="1"/>
</dbReference>
<dbReference type="GO" id="GO:0005525">
    <property type="term" value="F:GTP binding"/>
    <property type="evidence" value="ECO:0007669"/>
    <property type="project" value="UniProtKB-UniRule"/>
</dbReference>
<feature type="binding site" evidence="7">
    <location>
        <begin position="132"/>
        <end position="135"/>
    </location>
    <ligand>
        <name>GTP</name>
        <dbReference type="ChEBI" id="CHEBI:37565"/>
    </ligand>
</feature>
<dbReference type="GO" id="GO:0032790">
    <property type="term" value="P:ribosome disassembly"/>
    <property type="evidence" value="ECO:0007669"/>
    <property type="project" value="TreeGrafter"/>
</dbReference>
<dbReference type="Pfam" id="PF03764">
    <property type="entry name" value="EFG_IV"/>
    <property type="match status" value="1"/>
</dbReference>
<evidence type="ECO:0000256" key="7">
    <source>
        <dbReference type="HAMAP-Rule" id="MF_00054"/>
    </source>
</evidence>
<feature type="domain" description="Tr-type G" evidence="9">
    <location>
        <begin position="5"/>
        <end position="280"/>
    </location>
</feature>
<evidence type="ECO:0000256" key="1">
    <source>
        <dbReference type="ARBA" id="ARBA00005870"/>
    </source>
</evidence>
<dbReference type="CDD" id="cd16262">
    <property type="entry name" value="EFG_III"/>
    <property type="match status" value="1"/>
</dbReference>
<dbReference type="Gene3D" id="3.40.50.300">
    <property type="entry name" value="P-loop containing nucleotide triphosphate hydrolases"/>
    <property type="match status" value="1"/>
</dbReference>
<dbReference type="FunFam" id="3.30.70.240:FF:000001">
    <property type="entry name" value="Elongation factor G"/>
    <property type="match status" value="1"/>
</dbReference>
<dbReference type="FunFam" id="3.40.50.300:FF:000029">
    <property type="entry name" value="Elongation factor G"/>
    <property type="match status" value="1"/>
</dbReference>
<dbReference type="Pfam" id="PF14492">
    <property type="entry name" value="EFG_III"/>
    <property type="match status" value="1"/>
</dbReference>
<dbReference type="PANTHER" id="PTHR43261:SF1">
    <property type="entry name" value="RIBOSOME-RELEASING FACTOR 2, MITOCHONDRIAL"/>
    <property type="match status" value="1"/>
</dbReference>
<feature type="binding site" evidence="7">
    <location>
        <begin position="78"/>
        <end position="82"/>
    </location>
    <ligand>
        <name>GTP</name>
        <dbReference type="ChEBI" id="CHEBI:37565"/>
    </ligand>
</feature>
<dbReference type="PRINTS" id="PR00315">
    <property type="entry name" value="ELONGATNFCT"/>
</dbReference>
<dbReference type="Proteomes" id="UP001431776">
    <property type="component" value="Unassembled WGS sequence"/>
</dbReference>
<dbReference type="PROSITE" id="PS51722">
    <property type="entry name" value="G_TR_2"/>
    <property type="match status" value="1"/>
</dbReference>
<dbReference type="Pfam" id="PF00679">
    <property type="entry name" value="EFG_C"/>
    <property type="match status" value="1"/>
</dbReference>
<dbReference type="InterPro" id="IPR004540">
    <property type="entry name" value="Transl_elong_EFG/EF2"/>
</dbReference>
<dbReference type="CDD" id="cd01886">
    <property type="entry name" value="EF-G"/>
    <property type="match status" value="1"/>
</dbReference>
<dbReference type="InterPro" id="IPR041095">
    <property type="entry name" value="EFG_II"/>
</dbReference>
<proteinExistence type="inferred from homology"/>
<dbReference type="InterPro" id="IPR027417">
    <property type="entry name" value="P-loop_NTPase"/>
</dbReference>
<dbReference type="InterPro" id="IPR020568">
    <property type="entry name" value="Ribosomal_Su5_D2-typ_SF"/>
</dbReference>
<dbReference type="HAMAP" id="MF_00054_B">
    <property type="entry name" value="EF_G_EF_2_B"/>
    <property type="match status" value="1"/>
</dbReference>
<dbReference type="Pfam" id="PF22042">
    <property type="entry name" value="EF-G_D2"/>
    <property type="match status" value="1"/>
</dbReference>
<dbReference type="InterPro" id="IPR005225">
    <property type="entry name" value="Small_GTP-bd"/>
</dbReference>
<evidence type="ECO:0000256" key="3">
    <source>
        <dbReference type="ARBA" id="ARBA00022768"/>
    </source>
</evidence>
<evidence type="ECO:0000256" key="5">
    <source>
        <dbReference type="ARBA" id="ARBA00023134"/>
    </source>
</evidence>
<keyword evidence="2 7" id="KW-0547">Nucleotide-binding</keyword>
<dbReference type="NCBIfam" id="TIGR00231">
    <property type="entry name" value="small_GTP"/>
    <property type="match status" value="1"/>
</dbReference>
<dbReference type="FunFam" id="2.40.30.10:FF:000006">
    <property type="entry name" value="Elongation factor G"/>
    <property type="match status" value="1"/>
</dbReference>
<comment type="function">
    <text evidence="6 7">Catalyzes the GTP-dependent ribosomal translocation step during translation elongation. During this step, the ribosome changes from the pre-translocational (PRE) to the post-translocational (POST) state as the newly formed A-site-bound peptidyl-tRNA and P-site-bound deacylated tRNA move to the P and E sites, respectively. Catalyzes the coordinated movement of the two tRNA molecules, the mRNA and conformational changes in the ribosome.</text>
</comment>
<dbReference type="GO" id="GO:0003924">
    <property type="term" value="F:GTPase activity"/>
    <property type="evidence" value="ECO:0007669"/>
    <property type="project" value="InterPro"/>
</dbReference>
<dbReference type="NCBIfam" id="NF009381">
    <property type="entry name" value="PRK12740.1-5"/>
    <property type="match status" value="1"/>
</dbReference>
<dbReference type="SUPFAM" id="SSF50447">
    <property type="entry name" value="Translation proteins"/>
    <property type="match status" value="1"/>
</dbReference>
<accession>A0AAW6TX40</accession>
<evidence type="ECO:0000313" key="10">
    <source>
        <dbReference type="EMBL" id="MDI6449185.1"/>
    </source>
</evidence>
<dbReference type="SUPFAM" id="SSF52540">
    <property type="entry name" value="P-loop containing nucleoside triphosphate hydrolases"/>
    <property type="match status" value="1"/>
</dbReference>
<evidence type="ECO:0000259" key="9">
    <source>
        <dbReference type="PROSITE" id="PS51722"/>
    </source>
</evidence>
<dbReference type="Gene3D" id="3.30.70.870">
    <property type="entry name" value="Elongation Factor G (Translational Gtpase), domain 3"/>
    <property type="match status" value="1"/>
</dbReference>
<dbReference type="Gene3D" id="3.30.70.240">
    <property type="match status" value="1"/>
</dbReference>
<gene>
    <name evidence="7 10" type="primary">fusA</name>
    <name evidence="10" type="ORF">QJ522_09025</name>
</gene>
<dbReference type="GO" id="GO:0003746">
    <property type="term" value="F:translation elongation factor activity"/>
    <property type="evidence" value="ECO:0007669"/>
    <property type="project" value="UniProtKB-UniRule"/>
</dbReference>
<dbReference type="PROSITE" id="PS00301">
    <property type="entry name" value="G_TR_1"/>
    <property type="match status" value="1"/>
</dbReference>
<name>A0AAW6TX40_9BACT</name>
<dbReference type="SMART" id="SM00889">
    <property type="entry name" value="EFG_IV"/>
    <property type="match status" value="1"/>
</dbReference>
<dbReference type="EMBL" id="JASCXX010000009">
    <property type="protein sequence ID" value="MDI6449185.1"/>
    <property type="molecule type" value="Genomic_DNA"/>
</dbReference>
<dbReference type="SUPFAM" id="SSF54980">
    <property type="entry name" value="EF-G C-terminal domain-like"/>
    <property type="match status" value="2"/>
</dbReference>
<dbReference type="FunFam" id="3.30.70.870:FF:000001">
    <property type="entry name" value="Elongation factor G"/>
    <property type="match status" value="1"/>
</dbReference>
<dbReference type="CDD" id="cd04088">
    <property type="entry name" value="EFG_mtEFG_II"/>
    <property type="match status" value="1"/>
</dbReference>
<protein>
    <recommendedName>
        <fullName evidence="7 8">Elongation factor G</fullName>
        <shortName evidence="7">EF-G</shortName>
    </recommendedName>
</protein>
<evidence type="ECO:0000313" key="11">
    <source>
        <dbReference type="Proteomes" id="UP001431776"/>
    </source>
</evidence>
<evidence type="ECO:0000256" key="8">
    <source>
        <dbReference type="NCBIfam" id="TIGR00484"/>
    </source>
</evidence>
<dbReference type="RefSeq" id="WP_349244593.1">
    <property type="nucleotide sequence ID" value="NZ_JASCXX010000009.1"/>
</dbReference>